<organism evidence="1 2">
    <name type="scientific">Herbaspirillum seropedicae (strain SmR1)</name>
    <dbReference type="NCBI Taxonomy" id="757424"/>
    <lineage>
        <taxon>Bacteria</taxon>
        <taxon>Pseudomonadati</taxon>
        <taxon>Pseudomonadota</taxon>
        <taxon>Betaproteobacteria</taxon>
        <taxon>Burkholderiales</taxon>
        <taxon>Oxalobacteraceae</taxon>
        <taxon>Herbaspirillum</taxon>
    </lineage>
</organism>
<proteinExistence type="predicted"/>
<keyword evidence="2" id="KW-1185">Reference proteome</keyword>
<dbReference type="KEGG" id="hse:Hsero_2351"/>
<dbReference type="Proteomes" id="UP000000329">
    <property type="component" value="Chromosome"/>
</dbReference>
<protein>
    <submittedName>
        <fullName evidence="1">Uncharacterized protein</fullName>
    </submittedName>
</protein>
<name>D8IVB1_HERSS</name>
<dbReference type="STRING" id="757424.Hsero_2351"/>
<sequence length="250" mass="27697">MTPIPPPPGWGEDILSEFQASAIQNEYASYVHLRGWQEAFTRCTTALRMIMDYSMSLAYSADGTSHLLFIAAHNHFLGAVRLTLSGQALPTYPVGRACMESALYGYYLAKVPEATARWHCKPTERAALREWSREFSVSSISAHLNAGQAKWAKYLHQTAIDYGAHPNTQALYSNMSQKELADGSIQLEKIILHEWGLSSANSAKFALEVGMFTMALFATVYPEADENYSLSAVNHSLACTLDVLKSEFSE</sequence>
<reference evidence="1 2" key="1">
    <citation type="submission" date="2010-04" db="EMBL/GenBank/DDBJ databases">
        <title>The genome of Herbaspirillum seropedicae SmR1, an endophytic, nitrogen-fixing, plant-growth promoting beta-Proteobacteria.</title>
        <authorList>
            <person name="Pedrosa F.O."/>
            <person name="Monteiro R.A."/>
            <person name="Wassem R."/>
            <person name="Cruz L.M."/>
            <person name="Ayub R.A."/>
            <person name="Colauto N.B."/>
            <person name="Fernandez M.A."/>
            <person name="Fungaro M.H.P."/>
            <person name="Grisard E.C."/>
            <person name="Hungria M."/>
            <person name="Madeira H.M.F."/>
            <person name="Nodari R.O."/>
            <person name="Osaku C.A."/>
            <person name="Petzl-Erler M.L."/>
            <person name="Terenzi H."/>
            <person name="Vieira L.G.E."/>
            <person name="Almeida M.I.M."/>
            <person name="Alves L.R."/>
            <person name="Arantes O.M.N."/>
            <person name="Balsanelli E."/>
            <person name="Barcellos F.G."/>
            <person name="Baura V.A."/>
            <person name="Binde D.R."/>
            <person name="Campo R.J."/>
            <person name="Chubatsu L.S."/>
            <person name="Chueire L.M.O."/>
            <person name="Ciferri R.R."/>
            <person name="Correa L.C."/>
            <person name="da Conceicao Silva J.L."/>
            <person name="Dabul A.N.G."/>
            <person name="Dambros B.P."/>
            <person name="Faoro H."/>
            <person name="Favetti A."/>
            <person name="Friedermann G."/>
            <person name="Furlaneto M.C."/>
            <person name="Gasques L.S."/>
            <person name="Gimenes C.C.T."/>
            <person name="Gioppo N.M.R."/>
            <person name="Glienke-Blanco C."/>
            <person name="Godoy L.P."/>
            <person name="Guerra M.P."/>
            <person name="Karp S."/>
            <person name="Kava-Cordeiro V."/>
            <person name="Margarido V.P."/>
            <person name="Mathioni S.M."/>
            <person name="Menck-Soares M.A."/>
            <person name="Murace N.K."/>
            <person name="Nicolas M.F."/>
            <person name="Oliveira C.E.C."/>
            <person name="Pagnan N.A.B."/>
            <person name="Pamphile J.A."/>
            <person name="Patussi E.V."/>
            <person name="Pereira L.F.P."/>
            <person name="Pereira-Ferrari L."/>
            <person name="Pinto F.G.S."/>
            <person name="Precoma C."/>
            <person name="Prioli A.J."/>
            <person name="Prioli S.M.A.P."/>
            <person name="Raittz R.T."/>
            <person name="Ramos H.J.O."/>
            <person name="Ribeiro E.M.S.F."/>
            <person name="Rigo L.U."/>
            <person name="Rocha C.L.M.S.C."/>
            <person name="Rocha S.N."/>
            <person name="Santos K."/>
            <person name="Satori D."/>
            <person name="Silva A.G."/>
            <person name="Simao R.C.G."/>
            <person name="Soares M.A.M."/>
            <person name="Souza E.M."/>
            <person name="Steffens M.B.R."/>
            <person name="Steindel M."/>
            <person name="Tadra-Sfeir M.Z."/>
            <person name="Takahashi E.K."/>
            <person name="Torres R.A."/>
            <person name="Valle J.S."/>
            <person name="Vernal J.I."/>
            <person name="Vilas-Boas L.A."/>
            <person name="Watanabe M.A.E."/>
            <person name="Weiss V.A."/>
            <person name="Yates M.A."/>
            <person name="Souza E.M."/>
        </authorList>
    </citation>
    <scope>NUCLEOTIDE SEQUENCE [LARGE SCALE GENOMIC DNA]</scope>
    <source>
        <strain evidence="1 2">SmR1</strain>
    </source>
</reference>
<dbReference type="AlphaFoldDB" id="D8IVB1"/>
<gene>
    <name evidence="1" type="ordered locus">Hsero_2351</name>
</gene>
<accession>D8IVB1</accession>
<dbReference type="EMBL" id="CP002039">
    <property type="protein sequence ID" value="ADJ63850.1"/>
    <property type="molecule type" value="Genomic_DNA"/>
</dbReference>
<evidence type="ECO:0000313" key="2">
    <source>
        <dbReference type="Proteomes" id="UP000000329"/>
    </source>
</evidence>
<evidence type="ECO:0000313" key="1">
    <source>
        <dbReference type="EMBL" id="ADJ63850.1"/>
    </source>
</evidence>
<dbReference type="eggNOG" id="ENOG5032Z7I">
    <property type="taxonomic scope" value="Bacteria"/>
</dbReference>
<dbReference type="HOGENOM" id="CLU_1085305_0_0_4"/>